<reference evidence="1 2" key="1">
    <citation type="journal article" date="2019" name="Commun. Biol.">
        <title>The bagworm genome reveals a unique fibroin gene that provides high tensile strength.</title>
        <authorList>
            <person name="Kono N."/>
            <person name="Nakamura H."/>
            <person name="Ohtoshi R."/>
            <person name="Tomita M."/>
            <person name="Numata K."/>
            <person name="Arakawa K."/>
        </authorList>
    </citation>
    <scope>NUCLEOTIDE SEQUENCE [LARGE SCALE GENOMIC DNA]</scope>
</reference>
<organism evidence="1 2">
    <name type="scientific">Eumeta variegata</name>
    <name type="common">Bagworm moth</name>
    <name type="synonym">Eumeta japonica</name>
    <dbReference type="NCBI Taxonomy" id="151549"/>
    <lineage>
        <taxon>Eukaryota</taxon>
        <taxon>Metazoa</taxon>
        <taxon>Ecdysozoa</taxon>
        <taxon>Arthropoda</taxon>
        <taxon>Hexapoda</taxon>
        <taxon>Insecta</taxon>
        <taxon>Pterygota</taxon>
        <taxon>Neoptera</taxon>
        <taxon>Endopterygota</taxon>
        <taxon>Lepidoptera</taxon>
        <taxon>Glossata</taxon>
        <taxon>Ditrysia</taxon>
        <taxon>Tineoidea</taxon>
        <taxon>Psychidae</taxon>
        <taxon>Oiketicinae</taxon>
        <taxon>Eumeta</taxon>
    </lineage>
</organism>
<proteinExistence type="predicted"/>
<dbReference type="Proteomes" id="UP000299102">
    <property type="component" value="Unassembled WGS sequence"/>
</dbReference>
<sequence length="122" mass="14240">MVKNYTLAVDRFRPFFLYFSLESPQLKAVDILIDDFPQQQKLIMNNTLPNAPYTYSINLLRVNPGFAIERKGSRVKPARVKLRQKVELISCSNTQPEEIERGRPSRGRLRRRSRFGCSSFVF</sequence>
<dbReference type="AlphaFoldDB" id="A0A4C1TXJ7"/>
<dbReference type="EMBL" id="BGZK01000101">
    <property type="protein sequence ID" value="GBP18783.1"/>
    <property type="molecule type" value="Genomic_DNA"/>
</dbReference>
<comment type="caution">
    <text evidence="1">The sequence shown here is derived from an EMBL/GenBank/DDBJ whole genome shotgun (WGS) entry which is preliminary data.</text>
</comment>
<keyword evidence="2" id="KW-1185">Reference proteome</keyword>
<name>A0A4C1TXJ7_EUMVA</name>
<evidence type="ECO:0000313" key="2">
    <source>
        <dbReference type="Proteomes" id="UP000299102"/>
    </source>
</evidence>
<accession>A0A4C1TXJ7</accession>
<evidence type="ECO:0000313" key="1">
    <source>
        <dbReference type="EMBL" id="GBP18783.1"/>
    </source>
</evidence>
<gene>
    <name evidence="1" type="ORF">EVAR_93211_1</name>
</gene>
<protein>
    <submittedName>
        <fullName evidence="1">Uncharacterized protein</fullName>
    </submittedName>
</protein>